<evidence type="ECO:0000313" key="3">
    <source>
        <dbReference type="Proteomes" id="UP000316621"/>
    </source>
</evidence>
<dbReference type="Pfam" id="PF03101">
    <property type="entry name" value="FAR1"/>
    <property type="match status" value="1"/>
</dbReference>
<dbReference type="Gramene" id="RZC54487">
    <property type="protein sequence ID" value="RZC54487"/>
    <property type="gene ID" value="C5167_013341"/>
</dbReference>
<dbReference type="EMBL" id="CM010717">
    <property type="protein sequence ID" value="RZC54487.1"/>
    <property type="molecule type" value="Genomic_DNA"/>
</dbReference>
<dbReference type="OMA" id="NIRERDY"/>
<reference evidence="2 3" key="1">
    <citation type="journal article" date="2018" name="Science">
        <title>The opium poppy genome and morphinan production.</title>
        <authorList>
            <person name="Guo L."/>
            <person name="Winzer T."/>
            <person name="Yang X."/>
            <person name="Li Y."/>
            <person name="Ning Z."/>
            <person name="He Z."/>
            <person name="Teodor R."/>
            <person name="Lu Y."/>
            <person name="Bowser T.A."/>
            <person name="Graham I.A."/>
            <person name="Ye K."/>
        </authorList>
    </citation>
    <scope>NUCLEOTIDE SEQUENCE [LARGE SCALE GENOMIC DNA]</scope>
    <source>
        <strain evidence="3">cv. HN1</strain>
        <tissue evidence="2">Leaves</tissue>
    </source>
</reference>
<dbReference type="AlphaFoldDB" id="A0A4Y7J0Z8"/>
<name>A0A4Y7J0Z8_PAPSO</name>
<evidence type="ECO:0000259" key="1">
    <source>
        <dbReference type="Pfam" id="PF03101"/>
    </source>
</evidence>
<protein>
    <recommendedName>
        <fullName evidence="1">FAR1 domain-containing protein</fullName>
    </recommendedName>
</protein>
<dbReference type="PANTHER" id="PTHR46328:SF38">
    <property type="entry name" value="FAR1 DNA-BINDING DOMAIN PROTEIN"/>
    <property type="match status" value="1"/>
</dbReference>
<feature type="domain" description="FAR1" evidence="1">
    <location>
        <begin position="55"/>
        <end position="144"/>
    </location>
</feature>
<sequence length="225" mass="25936">MGNNENIIPVNGEKNDELDDEIVPPNNTKELSEEEINSIRPFIGKEFESQDEAYDFYNCYAGNIGFSIRRQTTNKSRVEPFEVIRRIFCCSRQGVRDRRAKPVEERKRNQADTRENCNADMVITKKNGKWVVTSVTEEHSHKLVSPSKRHNMRSLRVIKSSHKQVIVNMRPAGVKTNQMMNYLAVESGGIRNIGFLAKDGRNYLSMKRQLELKHGDAQAVLDYFQ</sequence>
<dbReference type="Proteomes" id="UP000316621">
    <property type="component" value="Chromosome 3"/>
</dbReference>
<dbReference type="PANTHER" id="PTHR46328">
    <property type="entry name" value="FAR-RED IMPAIRED RESPONSIVE (FAR1) FAMILY PROTEIN-RELATED"/>
    <property type="match status" value="1"/>
</dbReference>
<evidence type="ECO:0000313" key="2">
    <source>
        <dbReference type="EMBL" id="RZC54487.1"/>
    </source>
</evidence>
<gene>
    <name evidence="2" type="ORF">C5167_013341</name>
</gene>
<keyword evidence="3" id="KW-1185">Reference proteome</keyword>
<organism evidence="2 3">
    <name type="scientific">Papaver somniferum</name>
    <name type="common">Opium poppy</name>
    <dbReference type="NCBI Taxonomy" id="3469"/>
    <lineage>
        <taxon>Eukaryota</taxon>
        <taxon>Viridiplantae</taxon>
        <taxon>Streptophyta</taxon>
        <taxon>Embryophyta</taxon>
        <taxon>Tracheophyta</taxon>
        <taxon>Spermatophyta</taxon>
        <taxon>Magnoliopsida</taxon>
        <taxon>Ranunculales</taxon>
        <taxon>Papaveraceae</taxon>
        <taxon>Papaveroideae</taxon>
        <taxon>Papaver</taxon>
    </lineage>
</organism>
<proteinExistence type="predicted"/>
<dbReference type="InterPro" id="IPR004330">
    <property type="entry name" value="FAR1_DNA_bnd_dom"/>
</dbReference>
<dbReference type="STRING" id="3469.A0A4Y7J0Z8"/>
<accession>A0A4Y7J0Z8</accession>